<proteinExistence type="predicted"/>
<evidence type="ECO:0000313" key="2">
    <source>
        <dbReference type="EMBL" id="CAL5990257.1"/>
    </source>
</evidence>
<dbReference type="EMBL" id="CATOUU010000654">
    <property type="protein sequence ID" value="CAI9938117.1"/>
    <property type="molecule type" value="Genomic_DNA"/>
</dbReference>
<accession>A0AA86PN95</accession>
<keyword evidence="4" id="KW-1185">Reference proteome</keyword>
<dbReference type="Proteomes" id="UP001642409">
    <property type="component" value="Unassembled WGS sequence"/>
</dbReference>
<name>A0AA86PN95_9EUKA</name>
<reference evidence="2 4" key="2">
    <citation type="submission" date="2024-07" db="EMBL/GenBank/DDBJ databases">
        <authorList>
            <person name="Akdeniz Z."/>
        </authorList>
    </citation>
    <scope>NUCLEOTIDE SEQUENCE [LARGE SCALE GENOMIC DNA]</scope>
</reference>
<dbReference type="EMBL" id="CAXDID020000048">
    <property type="protein sequence ID" value="CAL6004236.1"/>
    <property type="molecule type" value="Genomic_DNA"/>
</dbReference>
<protein>
    <submittedName>
        <fullName evidence="2">Hypothetical_protein</fullName>
    </submittedName>
</protein>
<evidence type="ECO:0000313" key="1">
    <source>
        <dbReference type="EMBL" id="CAI9938117.1"/>
    </source>
</evidence>
<evidence type="ECO:0000313" key="4">
    <source>
        <dbReference type="Proteomes" id="UP001642409"/>
    </source>
</evidence>
<comment type="caution">
    <text evidence="1">The sequence shown here is derived from an EMBL/GenBank/DDBJ whole genome shotgun (WGS) entry which is preliminary data.</text>
</comment>
<sequence length="177" mass="20524">MKPSSIVLEHPPKFNQIYQDIPLDEVISYQDSSEENRVSEYITQKGRYILGLYDFKSPSLFSLCKGSAISQRIVIRPLIFIDQKKHKHILTLSTYSHIPFKQYLKSIQNTNNSIIILSKDSIFPDYGPNNNSHDCNTSTCLQRRSTQIIIYRCENSTNQVPLNQKYGDILSKQNEYE</sequence>
<reference evidence="1" key="1">
    <citation type="submission" date="2023-06" db="EMBL/GenBank/DDBJ databases">
        <authorList>
            <person name="Kurt Z."/>
        </authorList>
    </citation>
    <scope>NUCLEOTIDE SEQUENCE</scope>
</reference>
<evidence type="ECO:0000313" key="3">
    <source>
        <dbReference type="EMBL" id="CAL6004236.1"/>
    </source>
</evidence>
<organism evidence="1">
    <name type="scientific">Hexamita inflata</name>
    <dbReference type="NCBI Taxonomy" id="28002"/>
    <lineage>
        <taxon>Eukaryota</taxon>
        <taxon>Metamonada</taxon>
        <taxon>Diplomonadida</taxon>
        <taxon>Hexamitidae</taxon>
        <taxon>Hexamitinae</taxon>
        <taxon>Hexamita</taxon>
    </lineage>
</organism>
<dbReference type="EMBL" id="CAXDID020000025">
    <property type="protein sequence ID" value="CAL5990257.1"/>
    <property type="molecule type" value="Genomic_DNA"/>
</dbReference>
<gene>
    <name evidence="2" type="ORF">HINF_LOCUS11252</name>
    <name evidence="3" type="ORF">HINF_LOCUS18791</name>
    <name evidence="1" type="ORF">HINF_LOCUS25762</name>
</gene>
<dbReference type="AlphaFoldDB" id="A0AA86PN95"/>